<dbReference type="Gene3D" id="3.40.50.620">
    <property type="entry name" value="HUPs"/>
    <property type="match status" value="2"/>
</dbReference>
<organism evidence="3 4">
    <name type="scientific">Phaeodactylibacter xiamenensis</name>
    <dbReference type="NCBI Taxonomy" id="1524460"/>
    <lineage>
        <taxon>Bacteria</taxon>
        <taxon>Pseudomonadati</taxon>
        <taxon>Bacteroidota</taxon>
        <taxon>Saprospiria</taxon>
        <taxon>Saprospirales</taxon>
        <taxon>Haliscomenobacteraceae</taxon>
        <taxon>Phaeodactylibacter</taxon>
    </lineage>
</organism>
<gene>
    <name evidence="3" type="ORF">IX84_10275</name>
</gene>
<feature type="domain" description="UspA" evidence="2">
    <location>
        <begin position="158"/>
        <end position="275"/>
    </location>
</feature>
<dbReference type="PRINTS" id="PR01438">
    <property type="entry name" value="UNVRSLSTRESS"/>
</dbReference>
<dbReference type="RefSeq" id="WP_044219496.1">
    <property type="nucleotide sequence ID" value="NZ_JBKAGJ010000007.1"/>
</dbReference>
<accession>A0A098SAU4</accession>
<dbReference type="SUPFAM" id="SSF52402">
    <property type="entry name" value="Adenine nucleotide alpha hydrolases-like"/>
    <property type="match status" value="2"/>
</dbReference>
<comment type="similarity">
    <text evidence="1">Belongs to the universal stress protein A family.</text>
</comment>
<proteinExistence type="inferred from homology"/>
<sequence>MKKILFPTDLSVAAERAFIYALHLAKNMEAELITLHVYQKPEVRGGGLPHTLSEFYESYDLDEFENFKDSIPILRNIQQREGFGALSVQHLLKPGRTVETVLKVADEEQVEMIVMGTTGARGLKEIFMGSVAGEVLENANCPVLAIPEKAAFDGEIDDIAFAVNYQDEEVEAFQKVVEICRPFNAKIHCVNVDLSHAEDYRHEMDQFKGKLPAYDNTTFEVIESTDIREGLTRYMETHSVDVLVMVTHKRNFFQELLRYSHAKEMSYHCNMPLLSIPSHILG</sequence>
<keyword evidence="4" id="KW-1185">Reference proteome</keyword>
<reference evidence="3 4" key="1">
    <citation type="journal article" date="2014" name="Int. J. Syst. Evol. Microbiol.">
        <title>Phaeodactylibacter xiamenensis gen. nov., sp. nov., a member of the family Saprospiraceae isolated from the marine alga Phaeodactylum tricornutum.</title>
        <authorList>
            <person name="Chen Z.Jr."/>
            <person name="Lei X."/>
            <person name="Lai Q."/>
            <person name="Li Y."/>
            <person name="Zhang B."/>
            <person name="Zhang J."/>
            <person name="Zhang H."/>
            <person name="Yang L."/>
            <person name="Zheng W."/>
            <person name="Tian Y."/>
            <person name="Yu Z."/>
            <person name="Xu H.Jr."/>
            <person name="Zheng T."/>
        </authorList>
    </citation>
    <scope>NUCLEOTIDE SEQUENCE [LARGE SCALE GENOMIC DNA]</scope>
    <source>
        <strain evidence="3 4">KD52</strain>
    </source>
</reference>
<evidence type="ECO:0000256" key="1">
    <source>
        <dbReference type="ARBA" id="ARBA00008791"/>
    </source>
</evidence>
<name>A0A098SAU4_9BACT</name>
<dbReference type="InterPro" id="IPR014729">
    <property type="entry name" value="Rossmann-like_a/b/a_fold"/>
</dbReference>
<dbReference type="EMBL" id="JPOS01000020">
    <property type="protein sequence ID" value="KGE88197.1"/>
    <property type="molecule type" value="Genomic_DNA"/>
</dbReference>
<evidence type="ECO:0000259" key="2">
    <source>
        <dbReference type="Pfam" id="PF00582"/>
    </source>
</evidence>
<dbReference type="InterPro" id="IPR006016">
    <property type="entry name" value="UspA"/>
</dbReference>
<dbReference type="CDD" id="cd00293">
    <property type="entry name" value="USP-like"/>
    <property type="match status" value="2"/>
</dbReference>
<dbReference type="Pfam" id="PF00582">
    <property type="entry name" value="Usp"/>
    <property type="match status" value="2"/>
</dbReference>
<dbReference type="PANTHER" id="PTHR46268:SF6">
    <property type="entry name" value="UNIVERSAL STRESS PROTEIN UP12"/>
    <property type="match status" value="1"/>
</dbReference>
<protein>
    <recommendedName>
        <fullName evidence="2">UspA domain-containing protein</fullName>
    </recommendedName>
</protein>
<evidence type="ECO:0000313" key="3">
    <source>
        <dbReference type="EMBL" id="KGE88197.1"/>
    </source>
</evidence>
<feature type="domain" description="UspA" evidence="2">
    <location>
        <begin position="1"/>
        <end position="147"/>
    </location>
</feature>
<comment type="caution">
    <text evidence="3">The sequence shown here is derived from an EMBL/GenBank/DDBJ whole genome shotgun (WGS) entry which is preliminary data.</text>
</comment>
<dbReference type="InterPro" id="IPR006015">
    <property type="entry name" value="Universal_stress_UspA"/>
</dbReference>
<dbReference type="Proteomes" id="UP000029736">
    <property type="component" value="Unassembled WGS sequence"/>
</dbReference>
<dbReference type="AlphaFoldDB" id="A0A098SAU4"/>
<dbReference type="OrthoDB" id="1522603at2"/>
<evidence type="ECO:0000313" key="4">
    <source>
        <dbReference type="Proteomes" id="UP000029736"/>
    </source>
</evidence>
<dbReference type="STRING" id="1524460.IX84_10275"/>
<dbReference type="PANTHER" id="PTHR46268">
    <property type="entry name" value="STRESS RESPONSE PROTEIN NHAX"/>
    <property type="match status" value="1"/>
</dbReference>